<dbReference type="EMBL" id="MU826352">
    <property type="protein sequence ID" value="KAJ7380846.1"/>
    <property type="molecule type" value="Genomic_DNA"/>
</dbReference>
<evidence type="ECO:0000256" key="1">
    <source>
        <dbReference type="ARBA" id="ARBA00004496"/>
    </source>
</evidence>
<evidence type="ECO:0000313" key="10">
    <source>
        <dbReference type="EMBL" id="KAJ7380846.1"/>
    </source>
</evidence>
<dbReference type="InterPro" id="IPR024096">
    <property type="entry name" value="NO_sig/Golgi_transp_ligand-bd"/>
</dbReference>
<keyword evidence="5" id="KW-0342">GTP-binding</keyword>
<evidence type="ECO:0000256" key="6">
    <source>
        <dbReference type="ARBA" id="ARBA00023239"/>
    </source>
</evidence>
<dbReference type="PANTHER" id="PTHR45655:SF5">
    <property type="entry name" value="SOLUBLE GUANYLATE CYCLASE 89DA-RELATED"/>
    <property type="match status" value="1"/>
</dbReference>
<gene>
    <name evidence="10" type="ORF">OS493_007237</name>
</gene>
<dbReference type="FunFam" id="3.30.70.1230:FF:000030">
    <property type="entry name" value="Si:ch211-215j19.12"/>
    <property type="match status" value="1"/>
</dbReference>
<dbReference type="InterPro" id="IPR042463">
    <property type="entry name" value="HNOB_dom_associated_sf"/>
</dbReference>
<dbReference type="AlphaFoldDB" id="A0A9X0CZ58"/>
<dbReference type="GO" id="GO:0020037">
    <property type="term" value="F:heme binding"/>
    <property type="evidence" value="ECO:0007669"/>
    <property type="project" value="InterPro"/>
</dbReference>
<dbReference type="GO" id="GO:0004383">
    <property type="term" value="F:guanylate cyclase activity"/>
    <property type="evidence" value="ECO:0007669"/>
    <property type="project" value="UniProtKB-EC"/>
</dbReference>
<dbReference type="GO" id="GO:0070482">
    <property type="term" value="P:response to oxygen levels"/>
    <property type="evidence" value="ECO:0007669"/>
    <property type="project" value="TreeGrafter"/>
</dbReference>
<evidence type="ECO:0000259" key="9">
    <source>
        <dbReference type="PROSITE" id="PS50125"/>
    </source>
</evidence>
<dbReference type="GO" id="GO:0005525">
    <property type="term" value="F:GTP binding"/>
    <property type="evidence" value="ECO:0007669"/>
    <property type="project" value="UniProtKB-KW"/>
</dbReference>
<dbReference type="Pfam" id="PF00211">
    <property type="entry name" value="Guanylate_cyc"/>
    <property type="match status" value="1"/>
</dbReference>
<evidence type="ECO:0000256" key="3">
    <source>
        <dbReference type="ARBA" id="ARBA00022490"/>
    </source>
</evidence>
<dbReference type="InterPro" id="IPR001054">
    <property type="entry name" value="A/G_cyclase"/>
</dbReference>
<evidence type="ECO:0000256" key="7">
    <source>
        <dbReference type="ARBA" id="ARBA00023293"/>
    </source>
</evidence>
<dbReference type="GO" id="GO:0019934">
    <property type="term" value="P:cGMP-mediated signaling"/>
    <property type="evidence" value="ECO:0007669"/>
    <property type="project" value="TreeGrafter"/>
</dbReference>
<dbReference type="Gene3D" id="3.30.70.1230">
    <property type="entry name" value="Nucleotide cyclase"/>
    <property type="match status" value="1"/>
</dbReference>
<evidence type="ECO:0000256" key="2">
    <source>
        <dbReference type="ARBA" id="ARBA00012202"/>
    </source>
</evidence>
<dbReference type="InterPro" id="IPR038158">
    <property type="entry name" value="H-NOX_domain_sf"/>
</dbReference>
<dbReference type="Gene3D" id="3.90.1520.10">
    <property type="entry name" value="H-NOX domain"/>
    <property type="match status" value="1"/>
</dbReference>
<dbReference type="Gene3D" id="6.10.250.780">
    <property type="match status" value="1"/>
</dbReference>
<dbReference type="Proteomes" id="UP001163046">
    <property type="component" value="Unassembled WGS sequence"/>
</dbReference>
<dbReference type="SMART" id="SM00044">
    <property type="entry name" value="CYCc"/>
    <property type="match status" value="1"/>
</dbReference>
<dbReference type="Pfam" id="PF07700">
    <property type="entry name" value="HNOB"/>
    <property type="match status" value="1"/>
</dbReference>
<keyword evidence="8" id="KW-0175">Coiled coil</keyword>
<evidence type="ECO:0000256" key="5">
    <source>
        <dbReference type="ARBA" id="ARBA00023134"/>
    </source>
</evidence>
<dbReference type="EC" id="4.6.1.2" evidence="2"/>
<feature type="domain" description="Guanylate cyclase" evidence="9">
    <location>
        <begin position="484"/>
        <end position="613"/>
    </location>
</feature>
<keyword evidence="7" id="KW-0141">cGMP biosynthesis</keyword>
<dbReference type="Gene3D" id="3.30.450.260">
    <property type="entry name" value="Haem NO binding associated domain"/>
    <property type="match status" value="1"/>
</dbReference>
<keyword evidence="6" id="KW-0456">Lyase</keyword>
<name>A0A9X0CZ58_9CNID</name>
<sequence length="677" mass="77466">MYGMLLESVEHFLKEKYGEKTWNLIRLRAGIKQHVFVTHERYPDNLILDIAFAAVDVIGKQTKMTADDFIKFFGTCFVKFFSNYGYDRIIQVSGRYFSDFLSGIDNLHEHMRFAYPKLMSPTFYCSEETSAGLLLHYKSKRHGFEHYVVGQIMEVARAFYGIAVEMTVLNNISTETGCHVIYRLKFDNSAFKPHSPDVLSVEQNRDFTCEAFFHIMPFSFIVTPNMKIYMTGEALASTLGNVLIGNRVDAVFTLRRPRREFSWGNIKTWNVICELVAKLPCVKNHCLKKPLLRSVKSVDKAEYIVPKETNHRAELRTILEENRRQISFTGHKKSRRHSDVDRKSSLLPRLCGNDYYSTKVLKPLHLKGQMKYLKKHDMVLFVCSPMISSVEEMARTGMYMSDLGMYDSSQEMVLSGIQPLPELEYARDQLLDRGKTLEENLEKLDEERRRSEELLYRMMPKAVADRLRDGQKAVETCEHFDSVTIMFSYLDGFDNICANVMPMEAVKLVNKMLVTFDKLSEKHDVYKFETLGDAQYMVVNGVPVRKDRHVEPVASMALDILGSVKELKDPTTGTSLTVSIGIHLGPVAAGLVGEKMPQYCLFGDSVNIAARLRTTSLPMRIHISESCNECLKGTDFETEFRGLIELKGKGNTRTYWLLGKKETTQTQIKGSEELTNS</sequence>
<dbReference type="InterPro" id="IPR011645">
    <property type="entry name" value="HNOB_dom_associated"/>
</dbReference>
<dbReference type="GO" id="GO:0008074">
    <property type="term" value="C:guanylate cyclase complex, soluble"/>
    <property type="evidence" value="ECO:0007669"/>
    <property type="project" value="TreeGrafter"/>
</dbReference>
<keyword evidence="3" id="KW-0963">Cytoplasm</keyword>
<feature type="coiled-coil region" evidence="8">
    <location>
        <begin position="427"/>
        <end position="454"/>
    </location>
</feature>
<keyword evidence="11" id="KW-1185">Reference proteome</keyword>
<keyword evidence="4" id="KW-0547">Nucleotide-binding</keyword>
<dbReference type="OrthoDB" id="1890790at2759"/>
<evidence type="ECO:0000256" key="4">
    <source>
        <dbReference type="ARBA" id="ARBA00022741"/>
    </source>
</evidence>
<dbReference type="SUPFAM" id="SSF55073">
    <property type="entry name" value="Nucleotide cyclase"/>
    <property type="match status" value="1"/>
</dbReference>
<proteinExistence type="predicted"/>
<dbReference type="InterPro" id="IPR011644">
    <property type="entry name" value="Heme_NO-bd"/>
</dbReference>
<protein>
    <recommendedName>
        <fullName evidence="2">guanylate cyclase</fullName>
        <ecNumber evidence="2">4.6.1.2</ecNumber>
    </recommendedName>
</protein>
<accession>A0A9X0CZ58</accession>
<dbReference type="SUPFAM" id="SSF111126">
    <property type="entry name" value="Ligand-binding domain in the NO signalling and Golgi transport"/>
    <property type="match status" value="1"/>
</dbReference>
<dbReference type="PROSITE" id="PS50125">
    <property type="entry name" value="GUANYLATE_CYCLASE_2"/>
    <property type="match status" value="1"/>
</dbReference>
<dbReference type="Pfam" id="PF07701">
    <property type="entry name" value="HNOBA"/>
    <property type="match status" value="1"/>
</dbReference>
<dbReference type="CDD" id="cd07302">
    <property type="entry name" value="CHD"/>
    <property type="match status" value="1"/>
</dbReference>
<comment type="subcellular location">
    <subcellularLocation>
        <location evidence="1">Cytoplasm</location>
    </subcellularLocation>
</comment>
<organism evidence="10 11">
    <name type="scientific">Desmophyllum pertusum</name>
    <dbReference type="NCBI Taxonomy" id="174260"/>
    <lineage>
        <taxon>Eukaryota</taxon>
        <taxon>Metazoa</taxon>
        <taxon>Cnidaria</taxon>
        <taxon>Anthozoa</taxon>
        <taxon>Hexacorallia</taxon>
        <taxon>Scleractinia</taxon>
        <taxon>Caryophylliina</taxon>
        <taxon>Caryophylliidae</taxon>
        <taxon>Desmophyllum</taxon>
    </lineage>
</organism>
<evidence type="ECO:0000256" key="8">
    <source>
        <dbReference type="SAM" id="Coils"/>
    </source>
</evidence>
<dbReference type="PANTHER" id="PTHR45655">
    <property type="entry name" value="GUANYLATE CYCLASE SOLUBLE SUBUNIT BETA-2"/>
    <property type="match status" value="1"/>
</dbReference>
<evidence type="ECO:0000313" key="11">
    <source>
        <dbReference type="Proteomes" id="UP001163046"/>
    </source>
</evidence>
<dbReference type="InterPro" id="IPR029787">
    <property type="entry name" value="Nucleotide_cyclase"/>
</dbReference>
<reference evidence="10" key="1">
    <citation type="submission" date="2023-01" db="EMBL/GenBank/DDBJ databases">
        <title>Genome assembly of the deep-sea coral Lophelia pertusa.</title>
        <authorList>
            <person name="Herrera S."/>
            <person name="Cordes E."/>
        </authorList>
    </citation>
    <scope>NUCLEOTIDE SEQUENCE</scope>
    <source>
        <strain evidence="10">USNM1676648</strain>
        <tissue evidence="10">Polyp</tissue>
    </source>
</reference>
<comment type="caution">
    <text evidence="10">The sequence shown here is derived from an EMBL/GenBank/DDBJ whole genome shotgun (WGS) entry which is preliminary data.</text>
</comment>